<dbReference type="Proteomes" id="UP000050465">
    <property type="component" value="Unassembled WGS sequence"/>
</dbReference>
<proteinExistence type="predicted"/>
<dbReference type="STRING" id="1666911.HLUCCA11_17230"/>
<name>A0A0P7ZTZ4_9CYAN</name>
<evidence type="ECO:0000313" key="2">
    <source>
        <dbReference type="Proteomes" id="UP000050465"/>
    </source>
</evidence>
<dbReference type="EMBL" id="LJZR01000027">
    <property type="protein sequence ID" value="KPQ33753.1"/>
    <property type="molecule type" value="Genomic_DNA"/>
</dbReference>
<gene>
    <name evidence="1" type="ORF">HLUCCA11_17230</name>
</gene>
<evidence type="ECO:0000313" key="1">
    <source>
        <dbReference type="EMBL" id="KPQ33753.1"/>
    </source>
</evidence>
<comment type="caution">
    <text evidence="1">The sequence shown here is derived from an EMBL/GenBank/DDBJ whole genome shotgun (WGS) entry which is preliminary data.</text>
</comment>
<accession>A0A0P7ZTZ4</accession>
<reference evidence="1 2" key="1">
    <citation type="submission" date="2015-09" db="EMBL/GenBank/DDBJ databases">
        <title>Identification and resolution of microdiversity through metagenomic sequencing of parallel consortia.</title>
        <authorList>
            <person name="Nelson W.C."/>
            <person name="Romine M.F."/>
            <person name="Lindemann S.R."/>
        </authorList>
    </citation>
    <scope>NUCLEOTIDE SEQUENCE [LARGE SCALE GENOMIC DNA]</scope>
    <source>
        <strain evidence="1">Ana</strain>
    </source>
</reference>
<dbReference type="AlphaFoldDB" id="A0A0P7ZTZ4"/>
<organism evidence="1 2">
    <name type="scientific">Phormidesmis priestleyi Ana</name>
    <dbReference type="NCBI Taxonomy" id="1666911"/>
    <lineage>
        <taxon>Bacteria</taxon>
        <taxon>Bacillati</taxon>
        <taxon>Cyanobacteriota</taxon>
        <taxon>Cyanophyceae</taxon>
        <taxon>Leptolyngbyales</taxon>
        <taxon>Leptolyngbyaceae</taxon>
        <taxon>Phormidesmis</taxon>
    </lineage>
</organism>
<protein>
    <submittedName>
        <fullName evidence="1">Rab5-interacting protein (Rab5ip)</fullName>
    </submittedName>
</protein>
<sequence length="154" mass="16234">MAIGSKRKALGTLLGVTGGLTGGLAGGVIGGIIGVVAISAILTPAAKAQETVLDAVENITEHRSGNYFRNRTIFGQVGFITGLGGFPEQRINKDSAALSEAYRELMVLQTQNTATVRVPDLPNPYTSSVQLLPTSQINSRVIGSELNFEPLPRR</sequence>